<dbReference type="GO" id="GO:0005524">
    <property type="term" value="F:ATP binding"/>
    <property type="evidence" value="ECO:0007669"/>
    <property type="project" value="UniProtKB-UniRule"/>
</dbReference>
<dbReference type="SUPFAM" id="SSF53623">
    <property type="entry name" value="MurD-like peptide ligases, catalytic domain"/>
    <property type="match status" value="1"/>
</dbReference>
<dbReference type="KEGG" id="cgy:CGLY_09705"/>
<dbReference type="STRING" id="1404245.CGLY_09705"/>
<keyword evidence="4 14" id="KW-0963">Cytoplasm</keyword>
<dbReference type="HOGENOM" id="CLU_028104_2_2_11"/>
<dbReference type="eggNOG" id="COG0773">
    <property type="taxonomic scope" value="Bacteria"/>
</dbReference>
<evidence type="ECO:0000256" key="8">
    <source>
        <dbReference type="ARBA" id="ARBA00022840"/>
    </source>
</evidence>
<evidence type="ECO:0000259" key="17">
    <source>
        <dbReference type="Pfam" id="PF08245"/>
    </source>
</evidence>
<dbReference type="HAMAP" id="MF_00046">
    <property type="entry name" value="MurC"/>
    <property type="match status" value="1"/>
</dbReference>
<dbReference type="EMBL" id="CP006842">
    <property type="protein sequence ID" value="AHW64386.1"/>
    <property type="molecule type" value="Genomic_DNA"/>
</dbReference>
<dbReference type="Gene3D" id="3.90.190.20">
    <property type="entry name" value="Mur ligase, C-terminal domain"/>
    <property type="match status" value="1"/>
</dbReference>
<dbReference type="GO" id="GO:0005737">
    <property type="term" value="C:cytoplasm"/>
    <property type="evidence" value="ECO:0007669"/>
    <property type="project" value="UniProtKB-SubCell"/>
</dbReference>
<comment type="pathway">
    <text evidence="2 14">Cell wall biogenesis; peptidoglycan biosynthesis.</text>
</comment>
<evidence type="ECO:0000256" key="2">
    <source>
        <dbReference type="ARBA" id="ARBA00004752"/>
    </source>
</evidence>
<keyword evidence="5 14" id="KW-0436">Ligase</keyword>
<keyword evidence="12 14" id="KW-0961">Cell wall biogenesis/degradation</keyword>
<feature type="domain" description="Mur ligase C-terminal" evidence="16">
    <location>
        <begin position="345"/>
        <end position="483"/>
    </location>
</feature>
<dbReference type="Gene3D" id="3.40.50.720">
    <property type="entry name" value="NAD(P)-binding Rossmann-like Domain"/>
    <property type="match status" value="1"/>
</dbReference>
<evidence type="ECO:0000256" key="10">
    <source>
        <dbReference type="ARBA" id="ARBA00022984"/>
    </source>
</evidence>
<keyword evidence="7 14" id="KW-0547">Nucleotide-binding</keyword>
<dbReference type="PANTHER" id="PTHR43445:SF3">
    <property type="entry name" value="UDP-N-ACETYLMURAMATE--L-ALANINE LIGASE"/>
    <property type="match status" value="1"/>
</dbReference>
<dbReference type="UniPathway" id="UPA00219"/>
<keyword evidence="19" id="KW-1185">Reference proteome</keyword>
<reference evidence="18 19" key="1">
    <citation type="journal article" date="2015" name="Int. J. Syst. Evol. Microbiol.">
        <title>Revisiting Corynebacterium glyciniphilum (ex Kubota et al., 1972) sp. nov., nom. rev., isolated from putrefied banana.</title>
        <authorList>
            <person name="Al-Dilaimi A."/>
            <person name="Bednarz H."/>
            <person name="Lomker A."/>
            <person name="Niehaus K."/>
            <person name="Kalinowski J."/>
            <person name="Ruckert C."/>
        </authorList>
    </citation>
    <scope>NUCLEOTIDE SEQUENCE [LARGE SCALE GENOMIC DNA]</scope>
    <source>
        <strain evidence="18">AJ 3170</strain>
    </source>
</reference>
<evidence type="ECO:0000256" key="11">
    <source>
        <dbReference type="ARBA" id="ARBA00023306"/>
    </source>
</evidence>
<evidence type="ECO:0000256" key="7">
    <source>
        <dbReference type="ARBA" id="ARBA00022741"/>
    </source>
</evidence>
<evidence type="ECO:0000256" key="12">
    <source>
        <dbReference type="ARBA" id="ARBA00023316"/>
    </source>
</evidence>
<keyword evidence="11 14" id="KW-0131">Cell cycle</keyword>
<accession>X5ECR5</accession>
<feature type="binding site" evidence="14">
    <location>
        <begin position="126"/>
        <end position="132"/>
    </location>
    <ligand>
        <name>ATP</name>
        <dbReference type="ChEBI" id="CHEBI:30616"/>
    </ligand>
</feature>
<evidence type="ECO:0000256" key="3">
    <source>
        <dbReference type="ARBA" id="ARBA00012211"/>
    </source>
</evidence>
<dbReference type="InterPro" id="IPR036565">
    <property type="entry name" value="Mur-like_cat_sf"/>
</dbReference>
<organism evidence="18 19">
    <name type="scientific">Corynebacterium glyciniphilum AJ 3170</name>
    <dbReference type="NCBI Taxonomy" id="1404245"/>
    <lineage>
        <taxon>Bacteria</taxon>
        <taxon>Bacillati</taxon>
        <taxon>Actinomycetota</taxon>
        <taxon>Actinomycetes</taxon>
        <taxon>Mycobacteriales</taxon>
        <taxon>Corynebacteriaceae</taxon>
        <taxon>Corynebacterium</taxon>
    </lineage>
</organism>
<evidence type="ECO:0000313" key="19">
    <source>
        <dbReference type="Proteomes" id="UP000023703"/>
    </source>
</evidence>
<dbReference type="GO" id="GO:0008763">
    <property type="term" value="F:UDP-N-acetylmuramate-L-alanine ligase activity"/>
    <property type="evidence" value="ECO:0007669"/>
    <property type="project" value="UniProtKB-UniRule"/>
</dbReference>
<dbReference type="Pfam" id="PF08245">
    <property type="entry name" value="Mur_ligase_M"/>
    <property type="match status" value="1"/>
</dbReference>
<keyword evidence="9 14" id="KW-0133">Cell shape</keyword>
<dbReference type="GO" id="GO:0008360">
    <property type="term" value="P:regulation of cell shape"/>
    <property type="evidence" value="ECO:0007669"/>
    <property type="project" value="UniProtKB-KW"/>
</dbReference>
<dbReference type="InterPro" id="IPR036615">
    <property type="entry name" value="Mur_ligase_C_dom_sf"/>
</dbReference>
<evidence type="ECO:0000256" key="6">
    <source>
        <dbReference type="ARBA" id="ARBA00022618"/>
    </source>
</evidence>
<dbReference type="GO" id="GO:0051301">
    <property type="term" value="P:cell division"/>
    <property type="evidence" value="ECO:0007669"/>
    <property type="project" value="UniProtKB-KW"/>
</dbReference>
<evidence type="ECO:0000259" key="15">
    <source>
        <dbReference type="Pfam" id="PF01225"/>
    </source>
</evidence>
<keyword evidence="6 14" id="KW-0132">Cell division</keyword>
<keyword evidence="8 14" id="KW-0067">ATP-binding</keyword>
<evidence type="ECO:0000256" key="5">
    <source>
        <dbReference type="ARBA" id="ARBA00022598"/>
    </source>
</evidence>
<name>X5ECR5_9CORY</name>
<dbReference type="NCBIfam" id="TIGR01082">
    <property type="entry name" value="murC"/>
    <property type="match status" value="1"/>
</dbReference>
<evidence type="ECO:0000256" key="4">
    <source>
        <dbReference type="ARBA" id="ARBA00022490"/>
    </source>
</evidence>
<dbReference type="GO" id="GO:0071555">
    <property type="term" value="P:cell wall organization"/>
    <property type="evidence" value="ECO:0007669"/>
    <property type="project" value="UniProtKB-KW"/>
</dbReference>
<sequence length="504" mass="52427">MSTTVSSVEDLRHVHMVGIGGAGMSGIARILLDRGVSVSGSDMKESRIVLALRAAGADVAVGHRAENLTVGMPDGGLPDAVVTSFAAIPQDNPELVAAREAGVPLLRRSDVLALLMEGRRAVLMAGTHGKTSTTSMAVVALQHAGMDPSFAIGGQLNRAGTNAHHGTGDVFVAEADESDGSFLSYSPEVAVVTNIEPDHLDFFGTEQAYREVFEQFAGRVVPGGALVLCLDDDGSARLAESIVAGEVHVAEGVRVLGYGTSAAAAAHPAVPVAAEILSTGTLSDGGTDAEVRLTAGSVDTVHVTVRTPGQHMLINGVASLVAGILVGAPVDGMAAGVASFDGVRRRFEYHGRVGGVEVYDDYAHHPTEVRAVVTAAREKVRARHEDTGQSGRVVAVFQPHLYSRTLAFAAEFAEALSLADVVVVLDIFGAREEPVEGVDSRVITDRVDRTTTEVHYEPRFADAPARVAEVAEDGDVVLTVGAGTVTMLADEILRVLDATAPDEG</sequence>
<evidence type="ECO:0000256" key="13">
    <source>
        <dbReference type="ARBA" id="ARBA00047833"/>
    </source>
</evidence>
<dbReference type="InterPro" id="IPR050061">
    <property type="entry name" value="MurCDEF_pg_biosynth"/>
</dbReference>
<keyword evidence="10 14" id="KW-0573">Peptidoglycan synthesis</keyword>
<comment type="similarity">
    <text evidence="14">Belongs to the MurCDEF family.</text>
</comment>
<comment type="subcellular location">
    <subcellularLocation>
        <location evidence="1 14">Cytoplasm</location>
    </subcellularLocation>
</comment>
<dbReference type="InterPro" id="IPR005758">
    <property type="entry name" value="UDP-N-AcMur_Ala_ligase_MurC"/>
</dbReference>
<dbReference type="Proteomes" id="UP000023703">
    <property type="component" value="Chromosome"/>
</dbReference>
<evidence type="ECO:0000313" key="18">
    <source>
        <dbReference type="EMBL" id="AHW64386.1"/>
    </source>
</evidence>
<proteinExistence type="inferred from homology"/>
<dbReference type="Pfam" id="PF01225">
    <property type="entry name" value="Mur_ligase"/>
    <property type="match status" value="1"/>
</dbReference>
<dbReference type="Pfam" id="PF02875">
    <property type="entry name" value="Mur_ligase_C"/>
    <property type="match status" value="1"/>
</dbReference>
<dbReference type="EC" id="6.3.2.8" evidence="3 14"/>
<dbReference type="SUPFAM" id="SSF51984">
    <property type="entry name" value="MurCD N-terminal domain"/>
    <property type="match status" value="1"/>
</dbReference>
<comment type="function">
    <text evidence="14">Cell wall formation.</text>
</comment>
<dbReference type="Gene3D" id="3.40.1190.10">
    <property type="entry name" value="Mur-like, catalytic domain"/>
    <property type="match status" value="1"/>
</dbReference>
<feature type="domain" description="Mur ligase N-terminal catalytic" evidence="15">
    <location>
        <begin position="13"/>
        <end position="119"/>
    </location>
</feature>
<dbReference type="InterPro" id="IPR000713">
    <property type="entry name" value="Mur_ligase_N"/>
</dbReference>
<dbReference type="InterPro" id="IPR013221">
    <property type="entry name" value="Mur_ligase_cen"/>
</dbReference>
<evidence type="ECO:0000256" key="9">
    <source>
        <dbReference type="ARBA" id="ARBA00022960"/>
    </source>
</evidence>
<dbReference type="GO" id="GO:0009252">
    <property type="term" value="P:peptidoglycan biosynthetic process"/>
    <property type="evidence" value="ECO:0007669"/>
    <property type="project" value="UniProtKB-UniRule"/>
</dbReference>
<dbReference type="InterPro" id="IPR004101">
    <property type="entry name" value="Mur_ligase_C"/>
</dbReference>
<feature type="domain" description="Mur ligase central" evidence="17">
    <location>
        <begin position="125"/>
        <end position="322"/>
    </location>
</feature>
<dbReference type="PANTHER" id="PTHR43445">
    <property type="entry name" value="UDP-N-ACETYLMURAMATE--L-ALANINE LIGASE-RELATED"/>
    <property type="match status" value="1"/>
</dbReference>
<evidence type="ECO:0000259" key="16">
    <source>
        <dbReference type="Pfam" id="PF02875"/>
    </source>
</evidence>
<dbReference type="SUPFAM" id="SSF53244">
    <property type="entry name" value="MurD-like peptide ligases, peptide-binding domain"/>
    <property type="match status" value="1"/>
</dbReference>
<protein>
    <recommendedName>
        <fullName evidence="3 14">UDP-N-acetylmuramate--L-alanine ligase</fullName>
        <ecNumber evidence="3 14">6.3.2.8</ecNumber>
    </recommendedName>
    <alternativeName>
        <fullName evidence="14">UDP-N-acetylmuramoyl-L-alanine synthetase</fullName>
    </alternativeName>
</protein>
<evidence type="ECO:0000256" key="14">
    <source>
        <dbReference type="HAMAP-Rule" id="MF_00046"/>
    </source>
</evidence>
<comment type="catalytic activity">
    <reaction evidence="13 14">
        <text>UDP-N-acetyl-alpha-D-muramate + L-alanine + ATP = UDP-N-acetyl-alpha-D-muramoyl-L-alanine + ADP + phosphate + H(+)</text>
        <dbReference type="Rhea" id="RHEA:23372"/>
        <dbReference type="ChEBI" id="CHEBI:15378"/>
        <dbReference type="ChEBI" id="CHEBI:30616"/>
        <dbReference type="ChEBI" id="CHEBI:43474"/>
        <dbReference type="ChEBI" id="CHEBI:57972"/>
        <dbReference type="ChEBI" id="CHEBI:70757"/>
        <dbReference type="ChEBI" id="CHEBI:83898"/>
        <dbReference type="ChEBI" id="CHEBI:456216"/>
        <dbReference type="EC" id="6.3.2.8"/>
    </reaction>
</comment>
<gene>
    <name evidence="14 18" type="primary">murC</name>
    <name evidence="18" type="ORF">CGLY_09705</name>
</gene>
<dbReference type="AlphaFoldDB" id="X5ECR5"/>
<evidence type="ECO:0000256" key="1">
    <source>
        <dbReference type="ARBA" id="ARBA00004496"/>
    </source>
</evidence>